<dbReference type="Pfam" id="PF02469">
    <property type="entry name" value="Fasciclin"/>
    <property type="match status" value="1"/>
</dbReference>
<dbReference type="GO" id="GO:0009834">
    <property type="term" value="P:plant-type secondary cell wall biogenesis"/>
    <property type="evidence" value="ECO:0007669"/>
    <property type="project" value="TreeGrafter"/>
</dbReference>
<keyword evidence="3" id="KW-1003">Cell membrane</keyword>
<dbReference type="EMBL" id="DF973806">
    <property type="protein sequence ID" value="GAU40446.1"/>
    <property type="molecule type" value="Genomic_DNA"/>
</dbReference>
<keyword evidence="4" id="KW-0325">Glycoprotein</keyword>
<accession>A0A2Z6N9N5</accession>
<evidence type="ECO:0000256" key="7">
    <source>
        <dbReference type="ARBA" id="ARBA00024686"/>
    </source>
</evidence>
<dbReference type="Gene3D" id="2.30.180.10">
    <property type="entry name" value="FAS1 domain"/>
    <property type="match status" value="1"/>
</dbReference>
<evidence type="ECO:0000256" key="3">
    <source>
        <dbReference type="ARBA" id="ARBA00022475"/>
    </source>
</evidence>
<comment type="similarity">
    <text evidence="2">Belongs to the fasciclin-like AGP family.</text>
</comment>
<organism evidence="11 12">
    <name type="scientific">Trifolium subterraneum</name>
    <name type="common">Subterranean clover</name>
    <dbReference type="NCBI Taxonomy" id="3900"/>
    <lineage>
        <taxon>Eukaryota</taxon>
        <taxon>Viridiplantae</taxon>
        <taxon>Streptophyta</taxon>
        <taxon>Embryophyta</taxon>
        <taxon>Tracheophyta</taxon>
        <taxon>Spermatophyta</taxon>
        <taxon>Magnoliopsida</taxon>
        <taxon>eudicotyledons</taxon>
        <taxon>Gunneridae</taxon>
        <taxon>Pentapetalae</taxon>
        <taxon>rosids</taxon>
        <taxon>fabids</taxon>
        <taxon>Fabales</taxon>
        <taxon>Fabaceae</taxon>
        <taxon>Papilionoideae</taxon>
        <taxon>50 kb inversion clade</taxon>
        <taxon>NPAAA clade</taxon>
        <taxon>Hologalegina</taxon>
        <taxon>IRL clade</taxon>
        <taxon>Trifolieae</taxon>
        <taxon>Trifolium</taxon>
    </lineage>
</organism>
<feature type="transmembrane region" description="Helical" evidence="8">
    <location>
        <begin position="182"/>
        <end position="202"/>
    </location>
</feature>
<evidence type="ECO:0000256" key="4">
    <source>
        <dbReference type="ARBA" id="ARBA00022622"/>
    </source>
</evidence>
<comment type="subcellular location">
    <subcellularLocation>
        <location evidence="1">Cell membrane</location>
        <topology evidence="1">Lipid-anchor</topology>
        <topology evidence="1">GPI-anchor</topology>
    </subcellularLocation>
</comment>
<evidence type="ECO:0000259" key="10">
    <source>
        <dbReference type="PROSITE" id="PS50213"/>
    </source>
</evidence>
<evidence type="ECO:0000313" key="12">
    <source>
        <dbReference type="Proteomes" id="UP000242715"/>
    </source>
</evidence>
<keyword evidence="8" id="KW-1133">Transmembrane helix</keyword>
<comment type="function">
    <text evidence="7">May be a cell surface adhesion protein.</text>
</comment>
<gene>
    <name evidence="11" type="ORF">TSUD_397660</name>
</gene>
<evidence type="ECO:0000256" key="2">
    <source>
        <dbReference type="ARBA" id="ARBA00007843"/>
    </source>
</evidence>
<dbReference type="GO" id="GO:0098552">
    <property type="term" value="C:side of membrane"/>
    <property type="evidence" value="ECO:0007669"/>
    <property type="project" value="UniProtKB-KW"/>
</dbReference>
<protein>
    <recommendedName>
        <fullName evidence="10">FAS1 domain-containing protein</fullName>
    </recommendedName>
</protein>
<dbReference type="Proteomes" id="UP000242715">
    <property type="component" value="Unassembled WGS sequence"/>
</dbReference>
<evidence type="ECO:0000313" key="11">
    <source>
        <dbReference type="EMBL" id="GAU40446.1"/>
    </source>
</evidence>
<evidence type="ECO:0000256" key="6">
    <source>
        <dbReference type="ARBA" id="ARBA00023136"/>
    </source>
</evidence>
<dbReference type="InterPro" id="IPR000782">
    <property type="entry name" value="FAS1_domain"/>
</dbReference>
<reference evidence="12" key="1">
    <citation type="journal article" date="2017" name="Front. Plant Sci.">
        <title>Climate Clever Clovers: New Paradigm to Reduce the Environmental Footprint of Ruminants by Breeding Low Methanogenic Forages Utilizing Haplotype Variation.</title>
        <authorList>
            <person name="Kaur P."/>
            <person name="Appels R."/>
            <person name="Bayer P.E."/>
            <person name="Keeble-Gagnere G."/>
            <person name="Wang J."/>
            <person name="Hirakawa H."/>
            <person name="Shirasawa K."/>
            <person name="Vercoe P."/>
            <person name="Stefanova K."/>
            <person name="Durmic Z."/>
            <person name="Nichols P."/>
            <person name="Revell C."/>
            <person name="Isobe S.N."/>
            <person name="Edwards D."/>
            <person name="Erskine W."/>
        </authorList>
    </citation>
    <scope>NUCLEOTIDE SEQUENCE [LARGE SCALE GENOMIC DNA]</scope>
    <source>
        <strain evidence="12">cv. Daliak</strain>
    </source>
</reference>
<dbReference type="SUPFAM" id="SSF82153">
    <property type="entry name" value="FAS1 domain"/>
    <property type="match status" value="1"/>
</dbReference>
<feature type="chain" id="PRO_5016332411" description="FAS1 domain-containing protein" evidence="9">
    <location>
        <begin position="19"/>
        <end position="203"/>
    </location>
</feature>
<sequence length="203" mass="22691">MSLITIIIIILSSSSSSSYIINLPKILREDASHNYTIASSQFLKTHIYYINPRIQQLTVFVPDNQAFADASAAGYKILSIEDKYFVLKCHMINNYLSPSLLRNYTKMWHLHATMGTSITGNEKYTLNMTTTVNGSVEISNTVVRAIVTGTIYDRYPVAVYGVNQLLLPRELPVILPPPTADVSTTAVCGFKIFALLFFIFLIV</sequence>
<dbReference type="AlphaFoldDB" id="A0A2Z6N9N5"/>
<dbReference type="PANTHER" id="PTHR32077">
    <property type="entry name" value="FASCICLIN-LIKE ARABINOGALACTAN PROTEIN"/>
    <property type="match status" value="1"/>
</dbReference>
<evidence type="ECO:0000256" key="8">
    <source>
        <dbReference type="SAM" id="Phobius"/>
    </source>
</evidence>
<keyword evidence="6 8" id="KW-0472">Membrane</keyword>
<keyword evidence="8" id="KW-0812">Transmembrane</keyword>
<dbReference type="PROSITE" id="PS50213">
    <property type="entry name" value="FAS1"/>
    <property type="match status" value="1"/>
</dbReference>
<feature type="signal peptide" evidence="9">
    <location>
        <begin position="1"/>
        <end position="18"/>
    </location>
</feature>
<dbReference type="InterPro" id="IPR045003">
    <property type="entry name" value="FLA_A"/>
</dbReference>
<feature type="domain" description="FAS1" evidence="10">
    <location>
        <begin position="4"/>
        <end position="166"/>
    </location>
</feature>
<dbReference type="PANTHER" id="PTHR32077:SF86">
    <property type="entry name" value="FAS1 DOMAIN-CONTAINING PROTEIN SELMODRAFT_448915"/>
    <property type="match status" value="1"/>
</dbReference>
<evidence type="ECO:0000256" key="9">
    <source>
        <dbReference type="SAM" id="SignalP"/>
    </source>
</evidence>
<dbReference type="GO" id="GO:0005886">
    <property type="term" value="C:plasma membrane"/>
    <property type="evidence" value="ECO:0007669"/>
    <property type="project" value="UniProtKB-SubCell"/>
</dbReference>
<keyword evidence="4" id="KW-0449">Lipoprotein</keyword>
<evidence type="ECO:0000256" key="1">
    <source>
        <dbReference type="ARBA" id="ARBA00004609"/>
    </source>
</evidence>
<keyword evidence="5 9" id="KW-0732">Signal</keyword>
<dbReference type="OrthoDB" id="1434672at2759"/>
<keyword evidence="12" id="KW-1185">Reference proteome</keyword>
<proteinExistence type="inferred from homology"/>
<evidence type="ECO:0000256" key="5">
    <source>
        <dbReference type="ARBA" id="ARBA00022729"/>
    </source>
</evidence>
<dbReference type="InterPro" id="IPR036378">
    <property type="entry name" value="FAS1_dom_sf"/>
</dbReference>
<name>A0A2Z6N9N5_TRISU</name>
<keyword evidence="4" id="KW-0336">GPI-anchor</keyword>